<accession>A0ABS1HDP0</accession>
<organism evidence="2 3">
    <name type="scientific">Carboxylicivirga marina</name>
    <dbReference type="NCBI Taxonomy" id="2800988"/>
    <lineage>
        <taxon>Bacteria</taxon>
        <taxon>Pseudomonadati</taxon>
        <taxon>Bacteroidota</taxon>
        <taxon>Bacteroidia</taxon>
        <taxon>Marinilabiliales</taxon>
        <taxon>Marinilabiliaceae</taxon>
        <taxon>Carboxylicivirga</taxon>
    </lineage>
</organism>
<gene>
    <name evidence="2" type="ORF">JIV24_00165</name>
</gene>
<sequence length="298" mass="34073">MKTITMVLLMLVAPAIMAQLSKDEAAIKEVIENETKYFMQRDFDKWQSTWAQTPTIYWSVVGPNMHMEHTSWEALSAMVKENYKNNPEPIAKFPEKQDYKFQVGKSSALVTFKEGDDSGTRLLIKDGNTWKIMQMTVVKAAAFKKQSDMNLLSWALGTWNMDASQSSVDMPWADSVAKQSCHFIKTPTGFKIKSVFTNNQNDGQWHMWEVKELNIDQNKNFLPVFVKAGGGNWLDAAIGKATFKDGQLHISYHVVDKPDWAARKEVYTFDNKGSITLEGTFFGEDGQKDNTYKYVFRR</sequence>
<evidence type="ECO:0000313" key="3">
    <source>
        <dbReference type="Proteomes" id="UP000605676"/>
    </source>
</evidence>
<evidence type="ECO:0008006" key="4">
    <source>
        <dbReference type="Google" id="ProtNLM"/>
    </source>
</evidence>
<evidence type="ECO:0000313" key="2">
    <source>
        <dbReference type="EMBL" id="MBK3515731.1"/>
    </source>
</evidence>
<name>A0ABS1HDP0_9BACT</name>
<dbReference type="SUPFAM" id="SSF54427">
    <property type="entry name" value="NTF2-like"/>
    <property type="match status" value="1"/>
</dbReference>
<dbReference type="InterPro" id="IPR032710">
    <property type="entry name" value="NTF2-like_dom_sf"/>
</dbReference>
<protein>
    <recommendedName>
        <fullName evidence="4">DUF4440 domain-containing protein</fullName>
    </recommendedName>
</protein>
<keyword evidence="3" id="KW-1185">Reference proteome</keyword>
<keyword evidence="1" id="KW-0732">Signal</keyword>
<dbReference type="Proteomes" id="UP000605676">
    <property type="component" value="Unassembled WGS sequence"/>
</dbReference>
<dbReference type="EMBL" id="JAENRR010000001">
    <property type="protein sequence ID" value="MBK3515731.1"/>
    <property type="molecule type" value="Genomic_DNA"/>
</dbReference>
<feature type="chain" id="PRO_5045678505" description="DUF4440 domain-containing protein" evidence="1">
    <location>
        <begin position="19"/>
        <end position="298"/>
    </location>
</feature>
<dbReference type="RefSeq" id="WP_200462963.1">
    <property type="nucleotide sequence ID" value="NZ_JAENRR010000001.1"/>
</dbReference>
<reference evidence="2 3" key="1">
    <citation type="submission" date="2021-01" db="EMBL/GenBank/DDBJ databases">
        <title>Carboxyliciviraga sp.nov., isolated from coastal sediments.</title>
        <authorList>
            <person name="Lu D."/>
            <person name="Zhang T."/>
        </authorList>
    </citation>
    <scope>NUCLEOTIDE SEQUENCE [LARGE SCALE GENOMIC DNA]</scope>
    <source>
        <strain evidence="2 3">N1Y132</strain>
    </source>
</reference>
<evidence type="ECO:0000256" key="1">
    <source>
        <dbReference type="SAM" id="SignalP"/>
    </source>
</evidence>
<proteinExistence type="predicted"/>
<feature type="signal peptide" evidence="1">
    <location>
        <begin position="1"/>
        <end position="18"/>
    </location>
</feature>
<dbReference type="Gene3D" id="3.10.450.50">
    <property type="match status" value="1"/>
</dbReference>
<comment type="caution">
    <text evidence="2">The sequence shown here is derived from an EMBL/GenBank/DDBJ whole genome shotgun (WGS) entry which is preliminary data.</text>
</comment>